<feature type="transmembrane region" description="Helical" evidence="1">
    <location>
        <begin position="6"/>
        <end position="26"/>
    </location>
</feature>
<proteinExistence type="predicted"/>
<accession>A0A3P1Z8B5</accession>
<protein>
    <submittedName>
        <fullName evidence="2">Uncharacterized protein</fullName>
    </submittedName>
</protein>
<keyword evidence="1" id="KW-1133">Transmembrane helix</keyword>
<evidence type="ECO:0000313" key="2">
    <source>
        <dbReference type="EMBL" id="RRD79612.1"/>
    </source>
</evidence>
<evidence type="ECO:0000256" key="1">
    <source>
        <dbReference type="SAM" id="Phobius"/>
    </source>
</evidence>
<reference evidence="2 3" key="1">
    <citation type="submission" date="2018-11" db="EMBL/GenBank/DDBJ databases">
        <title>Genomes From Bacteria Associated with the Canine Oral Cavity: a Test Case for Automated Genome-Based Taxonomic Assignment.</title>
        <authorList>
            <person name="Coil D.A."/>
            <person name="Jospin G."/>
            <person name="Darling A.E."/>
            <person name="Wallis C."/>
            <person name="Davis I.J."/>
            <person name="Harris S."/>
            <person name="Eisen J.A."/>
            <person name="Holcombe L.J."/>
            <person name="O'Flynn C."/>
        </authorList>
    </citation>
    <scope>NUCLEOTIDE SEQUENCE [LARGE SCALE GENOMIC DNA]</scope>
    <source>
        <strain evidence="2 3">OH1426_COT-023</strain>
    </source>
</reference>
<keyword evidence="1" id="KW-0812">Transmembrane</keyword>
<gene>
    <name evidence="2" type="ORF">EII41_00505</name>
</gene>
<keyword evidence="1" id="KW-0472">Membrane</keyword>
<dbReference type="Proteomes" id="UP000279860">
    <property type="component" value="Unassembled WGS sequence"/>
</dbReference>
<evidence type="ECO:0000313" key="3">
    <source>
        <dbReference type="Proteomes" id="UP000279860"/>
    </source>
</evidence>
<dbReference type="EMBL" id="RQYN01000001">
    <property type="protein sequence ID" value="RRD79612.1"/>
    <property type="molecule type" value="Genomic_DNA"/>
</dbReference>
<feature type="transmembrane region" description="Helical" evidence="1">
    <location>
        <begin position="80"/>
        <end position="98"/>
    </location>
</feature>
<dbReference type="RefSeq" id="WP_124788982.1">
    <property type="nucleotide sequence ID" value="NZ_RQYN01000001.1"/>
</dbReference>
<organism evidence="2 3">
    <name type="scientific">Tannerella forsythia</name>
    <name type="common">Bacteroides forsythus</name>
    <dbReference type="NCBI Taxonomy" id="28112"/>
    <lineage>
        <taxon>Bacteria</taxon>
        <taxon>Pseudomonadati</taxon>
        <taxon>Bacteroidota</taxon>
        <taxon>Bacteroidia</taxon>
        <taxon>Bacteroidales</taxon>
        <taxon>Tannerellaceae</taxon>
        <taxon>Tannerella</taxon>
    </lineage>
</organism>
<name>A0A3P1Z8B5_TANFO</name>
<comment type="caution">
    <text evidence="2">The sequence shown here is derived from an EMBL/GenBank/DDBJ whole genome shotgun (WGS) entry which is preliminary data.</text>
</comment>
<feature type="transmembrane region" description="Helical" evidence="1">
    <location>
        <begin position="47"/>
        <end position="68"/>
    </location>
</feature>
<sequence>MLYQLSYFRIAFFLLLQSAGFAFTLPRLDVLSSWGKVVLYQLSYFRIAFFAFAVCQFCFYLAKVGYFIFLGQGCALPTELLPHCFFLLLQSAGFAFTLPRL</sequence>
<dbReference type="AlphaFoldDB" id="A0A3P1Z8B5"/>